<reference evidence="2" key="1">
    <citation type="journal article" date="2020" name="New Phytol.">
        <title>Comparative genomics reveals dynamic genome evolution in host specialist ectomycorrhizal fungi.</title>
        <authorList>
            <person name="Lofgren L.A."/>
            <person name="Nguyen N.H."/>
            <person name="Vilgalys R."/>
            <person name="Ruytinx J."/>
            <person name="Liao H.L."/>
            <person name="Branco S."/>
            <person name="Kuo A."/>
            <person name="LaButti K."/>
            <person name="Lipzen A."/>
            <person name="Andreopoulos W."/>
            <person name="Pangilinan J."/>
            <person name="Riley R."/>
            <person name="Hundley H."/>
            <person name="Na H."/>
            <person name="Barry K."/>
            <person name="Grigoriev I.V."/>
            <person name="Stajich J.E."/>
            <person name="Kennedy P.G."/>
        </authorList>
    </citation>
    <scope>NUCLEOTIDE SEQUENCE</scope>
    <source>
        <strain evidence="2">DOB743</strain>
    </source>
</reference>
<evidence type="ECO:0000256" key="1">
    <source>
        <dbReference type="SAM" id="SignalP"/>
    </source>
</evidence>
<sequence>MLRWLSLALVLATNVAAFTDTPSPKPKEPSDAPSQCQARAWVRAPDMVPGEVIAGDVKIKLSGQCTDAESFTLGLRYKEKVFWKLRCSDSERPQLTYNWTVSNSDLFRVGPFQNFGSPDYNETEWRAYENSVQNKDLWSMHEEERIAFEIKSLLADAGRTDPLSRNFTTRFGVLVPNTNYPPGLDCRVGFMSAGGETDMISSESIYEYFVEIGFSNGTTSEIPAGMTSFTPFYLSTENKAPSINVSLSQAPARHSGFNMKPSKPSVDRLRSNYTIEVSFPEGAHVYQNSSVNIMAVVHRTGYTNRTDIPVELCALSANGIEWHSQELQNRSLPFTPFIKALVPSVVSVQHQRLSQIPHPVPQSPCREINFAATPAHLPHESHIFSASSEPLLLSLYVDHDAVPDFSMYYQKLGHRVKLNLYIKPDPSEALDNEFEKIQREKQIVDADEFDWVPWTPMQTRPRSLFGDANLLSVIPAQKQGAVRSMPVHYLSDKARQPVFVDSSDIADLRLMLPEERDLIAPVTQPSIKMFAKGEELPRRYFAGTDMSRPIYVGDTWVKKVLPMIAEGQRERDTVDHLFVVQ</sequence>
<protein>
    <submittedName>
        <fullName evidence="2">Uncharacterized protein</fullName>
    </submittedName>
</protein>
<feature type="signal peptide" evidence="1">
    <location>
        <begin position="1"/>
        <end position="17"/>
    </location>
</feature>
<organism evidence="2 3">
    <name type="scientific">Suillus placidus</name>
    <dbReference type="NCBI Taxonomy" id="48579"/>
    <lineage>
        <taxon>Eukaryota</taxon>
        <taxon>Fungi</taxon>
        <taxon>Dikarya</taxon>
        <taxon>Basidiomycota</taxon>
        <taxon>Agaricomycotina</taxon>
        <taxon>Agaricomycetes</taxon>
        <taxon>Agaricomycetidae</taxon>
        <taxon>Boletales</taxon>
        <taxon>Suillineae</taxon>
        <taxon>Suillaceae</taxon>
        <taxon>Suillus</taxon>
    </lineage>
</organism>
<evidence type="ECO:0000313" key="2">
    <source>
        <dbReference type="EMBL" id="KAG1779474.1"/>
    </source>
</evidence>
<feature type="chain" id="PRO_5040235357" evidence="1">
    <location>
        <begin position="18"/>
        <end position="581"/>
    </location>
</feature>
<comment type="caution">
    <text evidence="2">The sequence shown here is derived from an EMBL/GenBank/DDBJ whole genome shotgun (WGS) entry which is preliminary data.</text>
</comment>
<gene>
    <name evidence="2" type="ORF">EV702DRAFT_1195422</name>
</gene>
<dbReference type="EMBL" id="JABBWD010000012">
    <property type="protein sequence ID" value="KAG1779474.1"/>
    <property type="molecule type" value="Genomic_DNA"/>
</dbReference>
<accession>A0A9P7D4T5</accession>
<dbReference type="AlphaFoldDB" id="A0A9P7D4T5"/>
<evidence type="ECO:0000313" key="3">
    <source>
        <dbReference type="Proteomes" id="UP000714275"/>
    </source>
</evidence>
<keyword evidence="3" id="KW-1185">Reference proteome</keyword>
<proteinExistence type="predicted"/>
<keyword evidence="1" id="KW-0732">Signal</keyword>
<dbReference type="OrthoDB" id="2590241at2759"/>
<name>A0A9P7D4T5_9AGAM</name>
<dbReference type="Proteomes" id="UP000714275">
    <property type="component" value="Unassembled WGS sequence"/>
</dbReference>